<gene>
    <name evidence="1" type="ORF">PSON_ATCC_30995.1.T1290023</name>
</gene>
<dbReference type="OrthoDB" id="1711136at2759"/>
<name>A0A8S1R0W4_9CILI</name>
<protein>
    <submittedName>
        <fullName evidence="1">Uncharacterized protein</fullName>
    </submittedName>
</protein>
<keyword evidence="2" id="KW-1185">Reference proteome</keyword>
<dbReference type="AlphaFoldDB" id="A0A8S1R0W4"/>
<evidence type="ECO:0000313" key="2">
    <source>
        <dbReference type="Proteomes" id="UP000692954"/>
    </source>
</evidence>
<proteinExistence type="predicted"/>
<evidence type="ECO:0000313" key="1">
    <source>
        <dbReference type="EMBL" id="CAD8120927.1"/>
    </source>
</evidence>
<organism evidence="1 2">
    <name type="scientific">Paramecium sonneborni</name>
    <dbReference type="NCBI Taxonomy" id="65129"/>
    <lineage>
        <taxon>Eukaryota</taxon>
        <taxon>Sar</taxon>
        <taxon>Alveolata</taxon>
        <taxon>Ciliophora</taxon>
        <taxon>Intramacronucleata</taxon>
        <taxon>Oligohymenophorea</taxon>
        <taxon>Peniculida</taxon>
        <taxon>Parameciidae</taxon>
        <taxon>Paramecium</taxon>
    </lineage>
</organism>
<comment type="caution">
    <text evidence="1">The sequence shown here is derived from an EMBL/GenBank/DDBJ whole genome shotgun (WGS) entry which is preliminary data.</text>
</comment>
<accession>A0A8S1R0W4</accession>
<dbReference type="EMBL" id="CAJJDN010000129">
    <property type="protein sequence ID" value="CAD8120927.1"/>
    <property type="molecule type" value="Genomic_DNA"/>
</dbReference>
<reference evidence="1" key="1">
    <citation type="submission" date="2021-01" db="EMBL/GenBank/DDBJ databases">
        <authorList>
            <consortium name="Genoscope - CEA"/>
            <person name="William W."/>
        </authorList>
    </citation>
    <scope>NUCLEOTIDE SEQUENCE</scope>
</reference>
<sequence>MFHNKCIKNEAVLFQIQIWQKKSYKNSQITQEQYLFPLIVKIVIFSTILSKKLISIIHLHIIAQQKRLSLLRINGQEFLRKDVYGMNDSVLGKKNASEKEPSRICLTNIIDTMVKPCQYVILCQDYCQNLRMTG</sequence>
<dbReference type="Proteomes" id="UP000692954">
    <property type="component" value="Unassembled WGS sequence"/>
</dbReference>